<dbReference type="InterPro" id="IPR013783">
    <property type="entry name" value="Ig-like_fold"/>
</dbReference>
<evidence type="ECO:0000313" key="4">
    <source>
        <dbReference type="EMBL" id="VIP02073.1"/>
    </source>
</evidence>
<dbReference type="InParanoid" id="A0A6C2YLS0"/>
<proteinExistence type="predicted"/>
<evidence type="ECO:0000256" key="1">
    <source>
        <dbReference type="SAM" id="MobiDB-lite"/>
    </source>
</evidence>
<dbReference type="RefSeq" id="WP_162657288.1">
    <property type="nucleotide sequence ID" value="NZ_LR593887.1"/>
</dbReference>
<dbReference type="AlphaFoldDB" id="A0A6C2YLS0"/>
<dbReference type="Pfam" id="PF01345">
    <property type="entry name" value="DUF11"/>
    <property type="match status" value="2"/>
</dbReference>
<feature type="compositionally biased region" description="Polar residues" evidence="1">
    <location>
        <begin position="81"/>
        <end position="97"/>
    </location>
</feature>
<evidence type="ECO:0000259" key="2">
    <source>
        <dbReference type="Pfam" id="PF01345"/>
    </source>
</evidence>
<accession>A0A6C2YLS0</accession>
<feature type="domain" description="CARDB" evidence="3">
    <location>
        <begin position="292"/>
        <end position="390"/>
    </location>
</feature>
<dbReference type="Gene3D" id="2.60.40.10">
    <property type="entry name" value="Immunoglobulins"/>
    <property type="match status" value="3"/>
</dbReference>
<evidence type="ECO:0000313" key="5">
    <source>
        <dbReference type="Proteomes" id="UP000464378"/>
    </source>
</evidence>
<gene>
    <name evidence="4" type="ORF">GMBLW1_18870</name>
</gene>
<organism evidence="4">
    <name type="scientific">Tuwongella immobilis</name>
    <dbReference type="NCBI Taxonomy" id="692036"/>
    <lineage>
        <taxon>Bacteria</taxon>
        <taxon>Pseudomonadati</taxon>
        <taxon>Planctomycetota</taxon>
        <taxon>Planctomycetia</taxon>
        <taxon>Gemmatales</taxon>
        <taxon>Gemmataceae</taxon>
        <taxon>Tuwongella</taxon>
    </lineage>
</organism>
<dbReference type="EMBL" id="LR586016">
    <property type="protein sequence ID" value="VIP02073.1"/>
    <property type="molecule type" value="Genomic_DNA"/>
</dbReference>
<feature type="compositionally biased region" description="Polar residues" evidence="1">
    <location>
        <begin position="113"/>
        <end position="140"/>
    </location>
</feature>
<sequence>MLGNRGNWRALKWGLAVLAGLLVRTGQLSAQQMMPLAQPAPSGGPYLPPTGMPVESVPIPTRFQAVPPTASNAPRPLRPTDLNTPIAVSNPGTSQPGSAPRPGTLPNGMLGNSPHSNLGSTPGSNPRPTTASGMPNSANPNLVIPKTPAPGNPIRQASGVSPLPQFPTAVPETPRGSNLGISPGLSIETVAPESIGVGQSLKYEIVVRNSSNVSVDAIRVEEQLPTGSKYLGGEPLAEINGDKLQWQLASLEPGAQRRIQVEVQANVEGDFKTRTTITSSAQTGMRTKVTRPKLDVVLTAAKNATVGDTVPFQLTLTNSGSGAATQIHLRAKLSDGLMHPQGQLIEADMAQLAVGETKTVSLKTQAMKAGTQVCELTVSADGAGEVSQRAEVMIVEPLLQVRQTLAPKALVGQDLRSMLEVSNPGTAATDTVKVAVILPEGIAFAAASDNGRFDESTRQIVWELESLAAGASRSLNYQTRASMAGKWTVTAVAQSGSKLENRQDNSIQIEGIPALSFEVVDLEGVVSVNKEAVYEVRVLNQGTCACTGIRLEAQLSDGMTVSQVNGPVAYKIVGNKVVFEPFAKLGTKADTVYRIRVRSSKPGEGRLRATLSCQEIKEPLVKDESTQFYQE</sequence>
<reference evidence="4" key="1">
    <citation type="submission" date="2019-04" db="EMBL/GenBank/DDBJ databases">
        <authorList>
            <consortium name="Science for Life Laboratories"/>
        </authorList>
    </citation>
    <scope>NUCLEOTIDE SEQUENCE</scope>
    <source>
        <strain evidence="4">MBLW1</strain>
    </source>
</reference>
<feature type="region of interest" description="Disordered" evidence="1">
    <location>
        <begin position="64"/>
        <end position="182"/>
    </location>
</feature>
<feature type="domain" description="DUF11" evidence="2">
    <location>
        <begin position="399"/>
        <end position="506"/>
    </location>
</feature>
<feature type="domain" description="DUF11" evidence="2">
    <location>
        <begin position="188"/>
        <end position="280"/>
    </location>
</feature>
<dbReference type="Pfam" id="PF07705">
    <property type="entry name" value="CARDB"/>
    <property type="match status" value="1"/>
</dbReference>
<dbReference type="KEGG" id="tim:GMBLW1_18870"/>
<dbReference type="InterPro" id="IPR001434">
    <property type="entry name" value="OmcB-like_DUF11"/>
</dbReference>
<dbReference type="EMBL" id="LR593887">
    <property type="protein sequence ID" value="VTS00306.1"/>
    <property type="molecule type" value="Genomic_DNA"/>
</dbReference>
<name>A0A6C2YLS0_9BACT</name>
<dbReference type="PANTHER" id="PTHR34819">
    <property type="entry name" value="LARGE CYSTEINE-RICH PERIPLASMIC PROTEIN OMCB"/>
    <property type="match status" value="1"/>
</dbReference>
<dbReference type="InterPro" id="IPR047589">
    <property type="entry name" value="DUF11_rpt"/>
</dbReference>
<protein>
    <recommendedName>
        <fullName evidence="6">DUF11 domain-containing protein</fullName>
    </recommendedName>
</protein>
<evidence type="ECO:0000259" key="3">
    <source>
        <dbReference type="Pfam" id="PF07705"/>
    </source>
</evidence>
<dbReference type="NCBIfam" id="TIGR01451">
    <property type="entry name" value="B_ant_repeat"/>
    <property type="match status" value="2"/>
</dbReference>
<evidence type="ECO:0008006" key="6">
    <source>
        <dbReference type="Google" id="ProtNLM"/>
    </source>
</evidence>
<keyword evidence="5" id="KW-1185">Reference proteome</keyword>
<dbReference type="Proteomes" id="UP000464378">
    <property type="component" value="Chromosome"/>
</dbReference>
<dbReference type="InterPro" id="IPR051172">
    <property type="entry name" value="Chlamydia_OmcB"/>
</dbReference>
<dbReference type="InterPro" id="IPR011635">
    <property type="entry name" value="CARDB"/>
</dbReference>
<dbReference type="PANTHER" id="PTHR34819:SF3">
    <property type="entry name" value="CELL SURFACE PROTEIN"/>
    <property type="match status" value="1"/>
</dbReference>